<name>A0A6C0F3A4_9ZZZZ</name>
<dbReference type="AlphaFoldDB" id="A0A6C0F3A4"/>
<evidence type="ECO:0000259" key="3">
    <source>
        <dbReference type="PROSITE" id="PS51562"/>
    </source>
</evidence>
<dbReference type="InterPro" id="IPR004971">
    <property type="entry name" value="mRNA_G-N7_MeTrfase_dom"/>
</dbReference>
<keyword evidence="2" id="KW-0808">Transferase</keyword>
<evidence type="ECO:0000313" key="4">
    <source>
        <dbReference type="EMBL" id="QHT35734.1"/>
    </source>
</evidence>
<feature type="domain" description="MRNA cap 0 methyltransferase" evidence="3">
    <location>
        <begin position="14"/>
        <end position="256"/>
    </location>
</feature>
<sequence length="847" mass="97504">MSSYKSTNFTKSITDVNKLKLHNNQVKQWYLRNFCPSGKTLLDIGVGRLNDMKVWKSLDFEQFIGIEPSSDSLAIANTKLQGDNVSLHQGSAQDDWGPFLKRRKASHILFNWTFHYGNTTENDLNKVLENIKKYSAAHSRICMLSMDGDQIFNNLKDTNSFTYGYFSVTKGSYTDSEPKLFGQDVIIKFKGVYGLEEGIKEFIVSLDKLVQAMDSIGFRLLYKFNFLDIWDSARATLSPDGQKISGLYNGLIFETKPESVPLPNLLSLSDNIYTRAAPKTYMKPWFPNQAELEYMRLTSYFIPNPSLYVAIYKNTTPNPETLQSLYILEQKSFASFMKFMPGKEVNCLLYEFDIEKVVPKDKLYCVRVFVLHKSGILPDDPAIIPIHLTSNVPEFVASFTSKEHDRILHYQNLQMVKKLHKTRPFHGGSWEVAESSLPNESKFPKAWEMVNKLPPKHRYSIIIFSGSILEILGTTVASDMDVIVWNTANSSALNNIAEEGIQATIWNGTRYLPEDNKIDYREQWLNIDYPKLYGAQSMEETIFNPAFHFYWKGLKFISLDAIIARLESRARPSGYTDLLILEKLGVPINFPIQVPKTSIMQGKIYDYTTNTGREQLLGTIQFYMKTWHNQAISIKELKKKLILPQSAGGFKSRHLLDTMFPEKKGVDYTKLKITQEGEYSMTRRQDSKKIIQKMLTLIGNTNKHITDLTGNVGGDTIMFGLHFKSVDSIEYNQENFEALKNNVEVYGLKNVKLHFGDSTRIYNWHTDVLFIDPPWGGPDYKEKENLDLYLGDVRVDMFVNHVMEQSWKPLYIFLKLPRNYNFERFSLIPKIHKFAIRNYTLVGIETS</sequence>
<proteinExistence type="predicted"/>
<dbReference type="GO" id="GO:0005634">
    <property type="term" value="C:nucleus"/>
    <property type="evidence" value="ECO:0007669"/>
    <property type="project" value="TreeGrafter"/>
</dbReference>
<dbReference type="InterPro" id="IPR019012">
    <property type="entry name" value="RNA_cap_Gua-N2-MeTrfase"/>
</dbReference>
<reference evidence="4" key="1">
    <citation type="journal article" date="2020" name="Nature">
        <title>Giant virus diversity and host interactions through global metagenomics.</title>
        <authorList>
            <person name="Schulz F."/>
            <person name="Roux S."/>
            <person name="Paez-Espino D."/>
            <person name="Jungbluth S."/>
            <person name="Walsh D.A."/>
            <person name="Denef V.J."/>
            <person name="McMahon K.D."/>
            <person name="Konstantinidis K.T."/>
            <person name="Eloe-Fadrosh E.A."/>
            <person name="Kyrpides N.C."/>
            <person name="Woyke T."/>
        </authorList>
    </citation>
    <scope>NUCLEOTIDE SEQUENCE</scope>
    <source>
        <strain evidence="4">GVMAG-M-3300009181-41</strain>
    </source>
</reference>
<evidence type="ECO:0000256" key="2">
    <source>
        <dbReference type="ARBA" id="ARBA00022679"/>
    </source>
</evidence>
<dbReference type="PANTHER" id="PTHR14741">
    <property type="entry name" value="S-ADENOSYLMETHIONINE-DEPENDENT METHYLTRANSFERASE RELATED"/>
    <property type="match status" value="1"/>
</dbReference>
<keyword evidence="1" id="KW-0489">Methyltransferase</keyword>
<dbReference type="Pfam" id="PF09445">
    <property type="entry name" value="Methyltransf_15"/>
    <property type="match status" value="1"/>
</dbReference>
<dbReference type="InterPro" id="IPR029063">
    <property type="entry name" value="SAM-dependent_MTases_sf"/>
</dbReference>
<evidence type="ECO:0000256" key="1">
    <source>
        <dbReference type="ARBA" id="ARBA00022603"/>
    </source>
</evidence>
<dbReference type="EMBL" id="MN739026">
    <property type="protein sequence ID" value="QHT35734.1"/>
    <property type="molecule type" value="Genomic_DNA"/>
</dbReference>
<dbReference type="PANTHER" id="PTHR14741:SF32">
    <property type="entry name" value="TRIMETHYLGUANOSINE SYNTHASE"/>
    <property type="match status" value="1"/>
</dbReference>
<protein>
    <recommendedName>
        <fullName evidence="3">mRNA cap 0 methyltransferase domain-containing protein</fullName>
    </recommendedName>
</protein>
<dbReference type="SUPFAM" id="SSF53335">
    <property type="entry name" value="S-adenosyl-L-methionine-dependent methyltransferases"/>
    <property type="match status" value="2"/>
</dbReference>
<dbReference type="PROSITE" id="PS51562">
    <property type="entry name" value="RNA_CAP0_MT"/>
    <property type="match status" value="1"/>
</dbReference>
<dbReference type="Gene3D" id="3.40.50.150">
    <property type="entry name" value="Vaccinia Virus protein VP39"/>
    <property type="match status" value="2"/>
</dbReference>
<organism evidence="4">
    <name type="scientific">viral metagenome</name>
    <dbReference type="NCBI Taxonomy" id="1070528"/>
    <lineage>
        <taxon>unclassified sequences</taxon>
        <taxon>metagenomes</taxon>
        <taxon>organismal metagenomes</taxon>
    </lineage>
</organism>
<dbReference type="GO" id="GO:0071164">
    <property type="term" value="F:RNA cap trimethylguanosine synthase activity"/>
    <property type="evidence" value="ECO:0007669"/>
    <property type="project" value="TreeGrafter"/>
</dbReference>
<accession>A0A6C0F3A4</accession>